<evidence type="ECO:0000259" key="1">
    <source>
        <dbReference type="PROSITE" id="PS51819"/>
    </source>
</evidence>
<feature type="domain" description="VOC" evidence="1">
    <location>
        <begin position="5"/>
        <end position="124"/>
    </location>
</feature>
<dbReference type="SUPFAM" id="SSF54593">
    <property type="entry name" value="Glyoxalase/Bleomycin resistance protein/Dihydroxybiphenyl dioxygenase"/>
    <property type="match status" value="1"/>
</dbReference>
<reference evidence="2" key="1">
    <citation type="submission" date="2020-08" db="EMBL/GenBank/DDBJ databases">
        <title>Whole genome shotgun sequence of Polymorphospora rubra NBRC 101157.</title>
        <authorList>
            <person name="Komaki H."/>
            <person name="Tamura T."/>
        </authorList>
    </citation>
    <scope>NUCLEOTIDE SEQUENCE</scope>
    <source>
        <strain evidence="2">NBRC 101157</strain>
    </source>
</reference>
<proteinExistence type="predicted"/>
<sequence>MLGESKAFSGFSVDDTAAAKRFYGETLGLHVTEADGMLELHLATGARVFVYPKRDHRPAAFTILNFPVADVGKTVADLKARGVSFESYDMPGLKTDEDDIFRGGGPHIAWFTDPAGNILSVLAE</sequence>
<protein>
    <recommendedName>
        <fullName evidence="1">VOC domain-containing protein</fullName>
    </recommendedName>
</protein>
<dbReference type="InterPro" id="IPR037523">
    <property type="entry name" value="VOC_core"/>
</dbReference>
<dbReference type="KEGG" id="pry:Prubr_17790"/>
<dbReference type="InterPro" id="IPR004360">
    <property type="entry name" value="Glyas_Fos-R_dOase_dom"/>
</dbReference>
<accession>A0A810MZE7</accession>
<dbReference type="Gene3D" id="3.10.180.10">
    <property type="entry name" value="2,3-Dihydroxybiphenyl 1,2-Dioxygenase, domain 1"/>
    <property type="match status" value="1"/>
</dbReference>
<dbReference type="Proteomes" id="UP000680866">
    <property type="component" value="Chromosome"/>
</dbReference>
<dbReference type="Pfam" id="PF00903">
    <property type="entry name" value="Glyoxalase"/>
    <property type="match status" value="1"/>
</dbReference>
<evidence type="ECO:0000313" key="3">
    <source>
        <dbReference type="Proteomes" id="UP000680866"/>
    </source>
</evidence>
<dbReference type="PROSITE" id="PS51819">
    <property type="entry name" value="VOC"/>
    <property type="match status" value="1"/>
</dbReference>
<name>A0A810MZE7_9ACTN</name>
<dbReference type="AlphaFoldDB" id="A0A810MZE7"/>
<organism evidence="2 3">
    <name type="scientific">Polymorphospora rubra</name>
    <dbReference type="NCBI Taxonomy" id="338584"/>
    <lineage>
        <taxon>Bacteria</taxon>
        <taxon>Bacillati</taxon>
        <taxon>Actinomycetota</taxon>
        <taxon>Actinomycetes</taxon>
        <taxon>Micromonosporales</taxon>
        <taxon>Micromonosporaceae</taxon>
        <taxon>Polymorphospora</taxon>
    </lineage>
</organism>
<keyword evidence="3" id="KW-1185">Reference proteome</keyword>
<dbReference type="RefSeq" id="WP_212823561.1">
    <property type="nucleotide sequence ID" value="NZ_AP023359.1"/>
</dbReference>
<gene>
    <name evidence="2" type="ORF">Prubr_17790</name>
</gene>
<dbReference type="InterPro" id="IPR029068">
    <property type="entry name" value="Glyas_Bleomycin-R_OHBP_Dase"/>
</dbReference>
<dbReference type="EMBL" id="AP023359">
    <property type="protein sequence ID" value="BCJ64758.1"/>
    <property type="molecule type" value="Genomic_DNA"/>
</dbReference>
<evidence type="ECO:0000313" key="2">
    <source>
        <dbReference type="EMBL" id="BCJ64758.1"/>
    </source>
</evidence>